<feature type="region of interest" description="Disordered" evidence="5">
    <location>
        <begin position="650"/>
        <end position="681"/>
    </location>
</feature>
<organism evidence="7">
    <name type="scientific">Brassica campestris</name>
    <name type="common">Field mustard</name>
    <dbReference type="NCBI Taxonomy" id="3711"/>
    <lineage>
        <taxon>Eukaryota</taxon>
        <taxon>Viridiplantae</taxon>
        <taxon>Streptophyta</taxon>
        <taxon>Embryophyta</taxon>
        <taxon>Tracheophyta</taxon>
        <taxon>Spermatophyta</taxon>
        <taxon>Magnoliopsida</taxon>
        <taxon>eudicotyledons</taxon>
        <taxon>Gunneridae</taxon>
        <taxon>Pentapetalae</taxon>
        <taxon>rosids</taxon>
        <taxon>malvids</taxon>
        <taxon>Brassicales</taxon>
        <taxon>Brassicaceae</taxon>
        <taxon>Brassiceae</taxon>
        <taxon>Brassica</taxon>
    </lineage>
</organism>
<name>A0A397KVG1_BRACM</name>
<dbReference type="GO" id="GO:0008270">
    <property type="term" value="F:zinc ion binding"/>
    <property type="evidence" value="ECO:0007669"/>
    <property type="project" value="UniProtKB-KW"/>
</dbReference>
<dbReference type="Pfam" id="PF04434">
    <property type="entry name" value="SWIM"/>
    <property type="match status" value="1"/>
</dbReference>
<dbReference type="PANTHER" id="PTHR31973:SF187">
    <property type="entry name" value="MUTATOR TRANSPOSASE MUDRA PROTEIN"/>
    <property type="match status" value="1"/>
</dbReference>
<feature type="region of interest" description="Disordered" evidence="5">
    <location>
        <begin position="601"/>
        <end position="634"/>
    </location>
</feature>
<evidence type="ECO:0000256" key="1">
    <source>
        <dbReference type="ARBA" id="ARBA00022723"/>
    </source>
</evidence>
<keyword evidence="3" id="KW-0862">Zinc</keyword>
<dbReference type="PROSITE" id="PS50966">
    <property type="entry name" value="ZF_SWIM"/>
    <property type="match status" value="1"/>
</dbReference>
<dbReference type="Pfam" id="PF10551">
    <property type="entry name" value="MULE"/>
    <property type="match status" value="1"/>
</dbReference>
<dbReference type="AlphaFoldDB" id="A0A397KVG1"/>
<evidence type="ECO:0000259" key="6">
    <source>
        <dbReference type="PROSITE" id="PS50966"/>
    </source>
</evidence>
<evidence type="ECO:0000256" key="2">
    <source>
        <dbReference type="ARBA" id="ARBA00022771"/>
    </source>
</evidence>
<proteinExistence type="predicted"/>
<keyword evidence="1" id="KW-0479">Metal-binding</keyword>
<dbReference type="InterPro" id="IPR006564">
    <property type="entry name" value="Znf_PMZ"/>
</dbReference>
<reference evidence="7" key="1">
    <citation type="submission" date="2018-06" db="EMBL/GenBank/DDBJ databases">
        <title>WGS assembly of Brassica rapa FPsc.</title>
        <authorList>
            <person name="Bowman J."/>
            <person name="Kohchi T."/>
            <person name="Yamato K."/>
            <person name="Jenkins J."/>
            <person name="Shu S."/>
            <person name="Ishizaki K."/>
            <person name="Yamaoka S."/>
            <person name="Nishihama R."/>
            <person name="Nakamura Y."/>
            <person name="Berger F."/>
            <person name="Adam C."/>
            <person name="Aki S."/>
            <person name="Althoff F."/>
            <person name="Araki T."/>
            <person name="Arteaga-Vazquez M."/>
            <person name="Balasubrmanian S."/>
            <person name="Bauer D."/>
            <person name="Boehm C."/>
            <person name="Briginshaw L."/>
            <person name="Caballero-Perez J."/>
            <person name="Catarino B."/>
            <person name="Chen F."/>
            <person name="Chiyoda S."/>
            <person name="Chovatia M."/>
            <person name="Davies K."/>
            <person name="Delmans M."/>
            <person name="Demura T."/>
            <person name="Dierschke T."/>
            <person name="Dolan L."/>
            <person name="Dorantes-Acosta A."/>
            <person name="Eklund D."/>
            <person name="Florent S."/>
            <person name="Flores-Sandoval E."/>
            <person name="Fujiyama A."/>
            <person name="Fukuzawa H."/>
            <person name="Galik B."/>
            <person name="Grimanelli D."/>
            <person name="Grimwood J."/>
            <person name="Grossniklaus U."/>
            <person name="Hamada T."/>
            <person name="Haseloff J."/>
            <person name="Hetherington A."/>
            <person name="Higo A."/>
            <person name="Hirakawa Y."/>
            <person name="Hundley H."/>
            <person name="Ikeda Y."/>
            <person name="Inoue K."/>
            <person name="Inoue S."/>
            <person name="Ishida S."/>
            <person name="Jia Q."/>
            <person name="Kakita M."/>
            <person name="Kanazawa T."/>
            <person name="Kawai Y."/>
            <person name="Kawashima T."/>
            <person name="Kennedy M."/>
            <person name="Kinose K."/>
            <person name="Kinoshita T."/>
            <person name="Kohara Y."/>
            <person name="Koide E."/>
            <person name="Komatsu K."/>
            <person name="Kopischke S."/>
            <person name="Kubo M."/>
            <person name="Kyozuka J."/>
            <person name="Lagercrantz U."/>
            <person name="Lin S."/>
            <person name="Lindquist E."/>
            <person name="Lipzen A."/>
            <person name="Lu C."/>
            <person name="Luna E."/>
            <person name="Martienssen R."/>
            <person name="Minamino N."/>
            <person name="Mizutani M."/>
            <person name="Mizutani M."/>
            <person name="Mochizuki N."/>
            <person name="Monte I."/>
            <person name="Mosher R."/>
            <person name="Nagasaki H."/>
            <person name="Nakagami H."/>
            <person name="Naramoto S."/>
            <person name="Nishitani K."/>
            <person name="Ohtani M."/>
            <person name="Okamoto T."/>
            <person name="Okumura M."/>
            <person name="Phillips J."/>
            <person name="Pollak B."/>
            <person name="Reinders A."/>
            <person name="Roevekamp M."/>
            <person name="Sano R."/>
            <person name="Sawa S."/>
            <person name="Schmid M."/>
            <person name="Shirakawa M."/>
            <person name="Solano R."/>
            <person name="Spunde A."/>
            <person name="Suetsugu N."/>
            <person name="Sugano S."/>
            <person name="Sugiyama A."/>
            <person name="Sun R."/>
            <person name="Suzuki Y."/>
            <person name="Takenaka M."/>
            <person name="Takezawa D."/>
            <person name="Tomogane H."/>
            <person name="Tsuzuki M."/>
            <person name="Ueda T."/>
            <person name="Umeda M."/>
            <person name="Ward J."/>
            <person name="Watanabe Y."/>
            <person name="Yazaki K."/>
            <person name="Yokoyama R."/>
            <person name="Yoshitake Y."/>
            <person name="Yotsui I."/>
            <person name="Zachgo S."/>
            <person name="Schmutz J."/>
        </authorList>
    </citation>
    <scope>NUCLEOTIDE SEQUENCE [LARGE SCALE GENOMIC DNA]</scope>
</reference>
<evidence type="ECO:0000256" key="5">
    <source>
        <dbReference type="SAM" id="MobiDB-lite"/>
    </source>
</evidence>
<protein>
    <recommendedName>
        <fullName evidence="6">SWIM-type domain-containing protein</fullName>
    </recommendedName>
</protein>
<evidence type="ECO:0000256" key="3">
    <source>
        <dbReference type="ARBA" id="ARBA00022833"/>
    </source>
</evidence>
<dbReference type="InterPro" id="IPR007527">
    <property type="entry name" value="Znf_SWIM"/>
</dbReference>
<feature type="compositionally biased region" description="Polar residues" evidence="5">
    <location>
        <begin position="662"/>
        <end position="681"/>
    </location>
</feature>
<feature type="region of interest" description="Disordered" evidence="5">
    <location>
        <begin position="1"/>
        <end position="44"/>
    </location>
</feature>
<dbReference type="Proteomes" id="UP000264353">
    <property type="component" value="Unassembled WGS sequence"/>
</dbReference>
<sequence>MASNQWNDVPIDWDTVPEFDPSNPDSVPPDIDSDGEDRRERNDYNIEKDVFDFVDEGSVRHNVYPETDEDEDGEEIQRTVDKRSHIKRGSGNLYEGQVFINGIAFKEAVLDYALSTGLNIKQNRYDKTKLEFVCDGKGCSWRIYCSTSIKSPNKWQVKIMKKAHTCVPTGTCEMLKVPVIARLFVDKIREEPEYFMPMKIEELIMEKWKLTVTRPQCQHARNKAIRWIEREYDEQFGRLRDYCSEIMVSNENSSVELDCVRNEDGIDVFKRFYVCFNILRKTWKENCRPLIGVDGCFLKSKLKGQLLVAMGRDADNAIYPIAWAVVQVENKDNWLWFARKIKIDLGLNEGDGFIMVSDRQKGLIAAVKRELPLIEHRIRHGKKPEMKPKVWNLAWSYNMGDYTANLLDIFKYDTEVYEDVMKTNPKSWCRAFYKVGPCVEDVENNSTESFNNSIGKARDKPYVPMLETIARLAMVRIAKRGVIATNHEGICTPYVIDMLESLHEKASKCTVKSSTNKTYASILYGCAHRVSLENRTCSCCRWEITGIPCEHAYGVMLTKGLEAQDYVADWFKTSTWRRTYAEGIVPLRGAKFWPEGPEPPIIEPEIPDQPGRKKVTKADKKRKKGVNESPVKKKKLLKRIMHCGICGAANHNSRFHKKNPKKSSQPESSQGICTQLTQPEN</sequence>
<evidence type="ECO:0000256" key="4">
    <source>
        <dbReference type="PROSITE-ProRule" id="PRU00325"/>
    </source>
</evidence>
<dbReference type="PANTHER" id="PTHR31973">
    <property type="entry name" value="POLYPROTEIN, PUTATIVE-RELATED"/>
    <property type="match status" value="1"/>
</dbReference>
<accession>A0A397KVG1</accession>
<dbReference type="EMBL" id="KZ867514">
    <property type="protein sequence ID" value="RIA04326.1"/>
    <property type="molecule type" value="Genomic_DNA"/>
</dbReference>
<keyword evidence="2 4" id="KW-0863">Zinc-finger</keyword>
<dbReference type="SMART" id="SM00575">
    <property type="entry name" value="ZnF_PMZ"/>
    <property type="match status" value="1"/>
</dbReference>
<feature type="domain" description="SWIM-type" evidence="6">
    <location>
        <begin position="528"/>
        <end position="560"/>
    </location>
</feature>
<gene>
    <name evidence="7" type="ORF">BRARA_K01449</name>
</gene>
<evidence type="ECO:0000313" key="7">
    <source>
        <dbReference type="EMBL" id="RIA04326.1"/>
    </source>
</evidence>
<dbReference type="InterPro" id="IPR018289">
    <property type="entry name" value="MULE_transposase_dom"/>
</dbReference>
<feature type="compositionally biased region" description="Basic residues" evidence="5">
    <location>
        <begin position="612"/>
        <end position="624"/>
    </location>
</feature>